<feature type="non-terminal residue" evidence="4">
    <location>
        <position position="1"/>
    </location>
</feature>
<dbReference type="GO" id="GO:0005634">
    <property type="term" value="C:nucleus"/>
    <property type="evidence" value="ECO:0000318"/>
    <property type="project" value="GO_Central"/>
</dbReference>
<dbReference type="InterPro" id="IPR013320">
    <property type="entry name" value="ConA-like_dom_sf"/>
</dbReference>
<evidence type="ECO:0000313" key="5">
    <source>
        <dbReference type="Proteomes" id="UP000001593"/>
    </source>
</evidence>
<gene>
    <name evidence="4" type="ORF">NEMVEDRAFT_v1g124375</name>
</gene>
<dbReference type="InterPro" id="IPR027417">
    <property type="entry name" value="P-loop_NTPase"/>
</dbReference>
<keyword evidence="2" id="KW-0539">Nucleus</keyword>
<protein>
    <recommendedName>
        <fullName evidence="3">B30.2/SPRY domain-containing protein</fullName>
    </recommendedName>
</protein>
<name>A7SN18_NEMVE</name>
<dbReference type="InterPro" id="IPR035778">
    <property type="entry name" value="SPRY_hnRNP_U"/>
</dbReference>
<dbReference type="Gene3D" id="2.60.120.920">
    <property type="match status" value="1"/>
</dbReference>
<sequence>VLLDDHNSDLHFVIEQDGVTGGNHSAPGFDYMWAGARASHGVKSGKIFFEVTVLDKLPVDLPETETTPHVVRVGWSVDSANLQVGEDALSYGYGGTAKCSVSNKFFDYGERYSSNDIITCYIDLDASPKCIFFAKNGLYLGVAFRLGPEAYNKAFYPHVTVKNMRVRVNFGGFAPYFPPIQGFRMIEDAEQPLLIPGTRGPASQRDCQVIMMVGLPGAGKTYWAEKYVKDHPEKKFNILGTNAIMDKMKVMNLARRHNYHGRWDALIKQASDILNKVLKIAERKNRNYILDQTNVYPNARRRKMNNFRGFHRIAAVLVTTNEVLKERTERRENLEGKKVPVEAVMEMKANFTLPEVGEIFNEVWFIEESKESSVRLVEQFRAEGQEFKDSEKKR</sequence>
<keyword evidence="5" id="KW-1185">Reference proteome</keyword>
<dbReference type="InterPro" id="IPR043136">
    <property type="entry name" value="B30.2/SPRY_sf"/>
</dbReference>
<dbReference type="PhylomeDB" id="A7SN18"/>
<dbReference type="InterPro" id="IPR001870">
    <property type="entry name" value="B30.2/SPRY"/>
</dbReference>
<dbReference type="InParanoid" id="A7SN18"/>
<dbReference type="AlphaFoldDB" id="A7SN18"/>
<proteinExistence type="predicted"/>
<dbReference type="PANTHER" id="PTHR12381">
    <property type="entry name" value="HETEROGENEOUS NUCLEAR RIBONUCLEOPROTEIN U FAMILY MEMBER"/>
    <property type="match status" value="1"/>
</dbReference>
<reference evidence="4 5" key="1">
    <citation type="journal article" date="2007" name="Science">
        <title>Sea anemone genome reveals ancestral eumetazoan gene repertoire and genomic organization.</title>
        <authorList>
            <person name="Putnam N.H."/>
            <person name="Srivastava M."/>
            <person name="Hellsten U."/>
            <person name="Dirks B."/>
            <person name="Chapman J."/>
            <person name="Salamov A."/>
            <person name="Terry A."/>
            <person name="Shapiro H."/>
            <person name="Lindquist E."/>
            <person name="Kapitonov V.V."/>
            <person name="Jurka J."/>
            <person name="Genikhovich G."/>
            <person name="Grigoriev I.V."/>
            <person name="Lucas S.M."/>
            <person name="Steele R.E."/>
            <person name="Finnerty J.R."/>
            <person name="Technau U."/>
            <person name="Martindale M.Q."/>
            <person name="Rokhsar D.S."/>
        </authorList>
    </citation>
    <scope>NUCLEOTIDE SEQUENCE [LARGE SCALE GENOMIC DNA]</scope>
    <source>
        <strain evidence="5">CH2 X CH6</strain>
    </source>
</reference>
<organism evidence="4 5">
    <name type="scientific">Nematostella vectensis</name>
    <name type="common">Starlet sea anemone</name>
    <dbReference type="NCBI Taxonomy" id="45351"/>
    <lineage>
        <taxon>Eukaryota</taxon>
        <taxon>Metazoa</taxon>
        <taxon>Cnidaria</taxon>
        <taxon>Anthozoa</taxon>
        <taxon>Hexacorallia</taxon>
        <taxon>Actiniaria</taxon>
        <taxon>Edwardsiidae</taxon>
        <taxon>Nematostella</taxon>
    </lineage>
</organism>
<dbReference type="eggNOG" id="KOG2242">
    <property type="taxonomic scope" value="Eukaryota"/>
</dbReference>
<dbReference type="Pfam" id="PF00622">
    <property type="entry name" value="SPRY"/>
    <property type="match status" value="1"/>
</dbReference>
<feature type="non-terminal residue" evidence="4">
    <location>
        <position position="394"/>
    </location>
</feature>
<dbReference type="SMART" id="SM00449">
    <property type="entry name" value="SPRY"/>
    <property type="match status" value="1"/>
</dbReference>
<dbReference type="Proteomes" id="UP000001593">
    <property type="component" value="Unassembled WGS sequence"/>
</dbReference>
<feature type="domain" description="B30.2/SPRY" evidence="3">
    <location>
        <begin position="1"/>
        <end position="175"/>
    </location>
</feature>
<dbReference type="Gene3D" id="3.40.50.300">
    <property type="entry name" value="P-loop containing nucleotide triphosphate hydrolases"/>
    <property type="match status" value="1"/>
</dbReference>
<dbReference type="GO" id="GO:0000380">
    <property type="term" value="P:alternative mRNA splicing, via spliceosome"/>
    <property type="evidence" value="ECO:0000318"/>
    <property type="project" value="GO_Central"/>
</dbReference>
<dbReference type="SUPFAM" id="SSF52540">
    <property type="entry name" value="P-loop containing nucleoside triphosphate hydrolases"/>
    <property type="match status" value="1"/>
</dbReference>
<dbReference type="HOGENOM" id="CLU_012140_3_1_1"/>
<dbReference type="PROSITE" id="PS50188">
    <property type="entry name" value="B302_SPRY"/>
    <property type="match status" value="1"/>
</dbReference>
<dbReference type="GO" id="GO:0003723">
    <property type="term" value="F:RNA binding"/>
    <property type="evidence" value="ECO:0000318"/>
    <property type="project" value="GO_Central"/>
</dbReference>
<comment type="subcellular location">
    <subcellularLocation>
        <location evidence="1">Nucleus</location>
    </subcellularLocation>
</comment>
<dbReference type="OrthoDB" id="445357at2759"/>
<dbReference type="OMA" id="NYNERWE"/>
<evidence type="ECO:0000313" key="4">
    <source>
        <dbReference type="EMBL" id="EDO34873.1"/>
    </source>
</evidence>
<dbReference type="Pfam" id="PF13671">
    <property type="entry name" value="AAA_33"/>
    <property type="match status" value="1"/>
</dbReference>
<evidence type="ECO:0000259" key="3">
    <source>
        <dbReference type="PROSITE" id="PS50188"/>
    </source>
</evidence>
<evidence type="ECO:0000256" key="1">
    <source>
        <dbReference type="ARBA" id="ARBA00004123"/>
    </source>
</evidence>
<dbReference type="InterPro" id="IPR003877">
    <property type="entry name" value="SPRY_dom"/>
</dbReference>
<dbReference type="EMBL" id="DS469716">
    <property type="protein sequence ID" value="EDO34873.1"/>
    <property type="molecule type" value="Genomic_DNA"/>
</dbReference>
<dbReference type="STRING" id="45351.A7SN18"/>
<evidence type="ECO:0000256" key="2">
    <source>
        <dbReference type="ARBA" id="ARBA00023242"/>
    </source>
</evidence>
<accession>A7SN18</accession>
<dbReference type="PANTHER" id="PTHR12381:SF56">
    <property type="entry name" value="B30.2_SPRY DOMAIN-CONTAINING PROTEIN-RELATED"/>
    <property type="match status" value="1"/>
</dbReference>
<dbReference type="KEGG" id="nve:5506262"/>
<dbReference type="CDD" id="cd12884">
    <property type="entry name" value="SPRY_hnRNP"/>
    <property type="match status" value="1"/>
</dbReference>
<dbReference type="SUPFAM" id="SSF49899">
    <property type="entry name" value="Concanavalin A-like lectins/glucanases"/>
    <property type="match status" value="1"/>
</dbReference>